<comment type="caution">
    <text evidence="6">The sequence shown here is derived from an EMBL/GenBank/DDBJ whole genome shotgun (WGS) entry which is preliminary data.</text>
</comment>
<dbReference type="PANTHER" id="PTHR47518:SF9">
    <property type="entry name" value="SERPENTINE RECEPTOR, CLASS T"/>
    <property type="match status" value="1"/>
</dbReference>
<evidence type="ECO:0000313" key="7">
    <source>
        <dbReference type="Proteomes" id="UP000218231"/>
    </source>
</evidence>
<protein>
    <submittedName>
        <fullName evidence="6">Uncharacterized protein</fullName>
    </submittedName>
</protein>
<evidence type="ECO:0000256" key="3">
    <source>
        <dbReference type="ARBA" id="ARBA00022692"/>
    </source>
</evidence>
<dbReference type="InterPro" id="IPR052854">
    <property type="entry name" value="Serpentine_rcpt_epsilon"/>
</dbReference>
<keyword evidence="3" id="KW-0812">Transmembrane</keyword>
<evidence type="ECO:0000256" key="5">
    <source>
        <dbReference type="ARBA" id="ARBA00023136"/>
    </source>
</evidence>
<evidence type="ECO:0000256" key="4">
    <source>
        <dbReference type="ARBA" id="ARBA00022989"/>
    </source>
</evidence>
<dbReference type="PANTHER" id="PTHR47518">
    <property type="entry name" value="SERPENTINE RECEPTOR CLASS EPSILON-13-RELATED"/>
    <property type="match status" value="1"/>
</dbReference>
<dbReference type="Pfam" id="PF03125">
    <property type="entry name" value="Sre"/>
    <property type="match status" value="2"/>
</dbReference>
<evidence type="ECO:0000256" key="1">
    <source>
        <dbReference type="ARBA" id="ARBA00004141"/>
    </source>
</evidence>
<dbReference type="AlphaFoldDB" id="A0A2A2JIZ3"/>
<evidence type="ECO:0000256" key="2">
    <source>
        <dbReference type="ARBA" id="ARBA00006803"/>
    </source>
</evidence>
<dbReference type="OrthoDB" id="5819751at2759"/>
<comment type="subcellular location">
    <subcellularLocation>
        <location evidence="1">Membrane</location>
        <topology evidence="1">Multi-pass membrane protein</topology>
    </subcellularLocation>
</comment>
<sequence>MIILKVNYMLFNGFARYKDFKRYSLTERFQLSENIKVCKASRVAVASMDLYREYDSLFVYVFTIPLKMFFVGEKWRIEFFNVIRMLRPRINPSILKGFNRRVASSEEETNRYFDMLTSQWEGGANSRKNVNKY</sequence>
<accession>A0A2A2JIZ3</accession>
<dbReference type="GO" id="GO:0007606">
    <property type="term" value="P:sensory perception of chemical stimulus"/>
    <property type="evidence" value="ECO:0007669"/>
    <property type="project" value="InterPro"/>
</dbReference>
<dbReference type="GO" id="GO:0016020">
    <property type="term" value="C:membrane"/>
    <property type="evidence" value="ECO:0007669"/>
    <property type="project" value="UniProtKB-SubCell"/>
</dbReference>
<dbReference type="Proteomes" id="UP000218231">
    <property type="component" value="Unassembled WGS sequence"/>
</dbReference>
<proteinExistence type="inferred from homology"/>
<evidence type="ECO:0000313" key="6">
    <source>
        <dbReference type="EMBL" id="PAV61683.1"/>
    </source>
</evidence>
<dbReference type="EMBL" id="LIAE01010402">
    <property type="protein sequence ID" value="PAV61683.1"/>
    <property type="molecule type" value="Genomic_DNA"/>
</dbReference>
<organism evidence="6 7">
    <name type="scientific">Diploscapter pachys</name>
    <dbReference type="NCBI Taxonomy" id="2018661"/>
    <lineage>
        <taxon>Eukaryota</taxon>
        <taxon>Metazoa</taxon>
        <taxon>Ecdysozoa</taxon>
        <taxon>Nematoda</taxon>
        <taxon>Chromadorea</taxon>
        <taxon>Rhabditida</taxon>
        <taxon>Rhabditina</taxon>
        <taxon>Rhabditomorpha</taxon>
        <taxon>Rhabditoidea</taxon>
        <taxon>Rhabditidae</taxon>
        <taxon>Diploscapter</taxon>
    </lineage>
</organism>
<keyword evidence="5" id="KW-0472">Membrane</keyword>
<reference evidence="6 7" key="1">
    <citation type="journal article" date="2017" name="Curr. Biol.">
        <title>Genome architecture and evolution of a unichromosomal asexual nematode.</title>
        <authorList>
            <person name="Fradin H."/>
            <person name="Zegar C."/>
            <person name="Gutwein M."/>
            <person name="Lucas J."/>
            <person name="Kovtun M."/>
            <person name="Corcoran D."/>
            <person name="Baugh L.R."/>
            <person name="Kiontke K."/>
            <person name="Gunsalus K."/>
            <person name="Fitch D.H."/>
            <person name="Piano F."/>
        </authorList>
    </citation>
    <scope>NUCLEOTIDE SEQUENCE [LARGE SCALE GENOMIC DNA]</scope>
    <source>
        <strain evidence="6">PF1309</strain>
    </source>
</reference>
<dbReference type="InterPro" id="IPR004151">
    <property type="entry name" value="7TM_GPCR_serpentine_rcpt_Sre"/>
</dbReference>
<comment type="similarity">
    <text evidence="2">Belongs to the nematode receptor-like protein sre family.</text>
</comment>
<gene>
    <name evidence="6" type="ORF">WR25_04323</name>
</gene>
<name>A0A2A2JIZ3_9BILA</name>
<keyword evidence="4" id="KW-1133">Transmembrane helix</keyword>
<keyword evidence="7" id="KW-1185">Reference proteome</keyword>